<dbReference type="InterPro" id="IPR006764">
    <property type="entry name" value="SAM_dep_MeTrfase_SAV2177_type"/>
</dbReference>
<dbReference type="PIRSF" id="PIRSF017393">
    <property type="entry name" value="MTase_SAV2177"/>
    <property type="match status" value="1"/>
</dbReference>
<sequence length="270" mass="29382">MTESGRKTAPKVNQTVPSSARIYDYVLGGKDHYPADRDAAEKVIQAFPTVRVAARQNRNFMHRAVNEITALGVTQFLDIGTGIPTEPNLHQVAQAAAPKARVAYVDNDPIVLAHARALLVGTSEGRTTYIDADLTDPAAILSAPRLVETLDLDEPVALSLVAVLHFLTAEQDPYGVVATLVDALAPGSFLVASHITTDLDPVNMARALEVYRQSGVFARSRSREEFARFFDGLDLLEPGVVVANQWRPAGESPQWLDTQVNCWSAVARKR</sequence>
<evidence type="ECO:0000313" key="2">
    <source>
        <dbReference type="Proteomes" id="UP000638263"/>
    </source>
</evidence>
<reference evidence="1" key="1">
    <citation type="journal article" date="2014" name="Int. J. Syst. Evol. Microbiol.">
        <title>Complete genome sequence of Corynebacterium casei LMG S-19264T (=DSM 44701T), isolated from a smear-ripened cheese.</title>
        <authorList>
            <consortium name="US DOE Joint Genome Institute (JGI-PGF)"/>
            <person name="Walter F."/>
            <person name="Albersmeier A."/>
            <person name="Kalinowski J."/>
            <person name="Ruckert C."/>
        </authorList>
    </citation>
    <scope>NUCLEOTIDE SEQUENCE</scope>
    <source>
        <strain evidence="1">CGMCC 4.3508</strain>
    </source>
</reference>
<proteinExistence type="predicted"/>
<evidence type="ECO:0008006" key="3">
    <source>
        <dbReference type="Google" id="ProtNLM"/>
    </source>
</evidence>
<dbReference type="Proteomes" id="UP000638263">
    <property type="component" value="Unassembled WGS sequence"/>
</dbReference>
<accession>A0A917VWH7</accession>
<organism evidence="1 2">
    <name type="scientific">Nocardia jinanensis</name>
    <dbReference type="NCBI Taxonomy" id="382504"/>
    <lineage>
        <taxon>Bacteria</taxon>
        <taxon>Bacillati</taxon>
        <taxon>Actinomycetota</taxon>
        <taxon>Actinomycetes</taxon>
        <taxon>Mycobacteriales</taxon>
        <taxon>Nocardiaceae</taxon>
        <taxon>Nocardia</taxon>
    </lineage>
</organism>
<dbReference type="InterPro" id="IPR029063">
    <property type="entry name" value="SAM-dependent_MTases_sf"/>
</dbReference>
<gene>
    <name evidence="1" type="ORF">GCM10011588_57880</name>
</gene>
<dbReference type="Gene3D" id="3.40.50.150">
    <property type="entry name" value="Vaccinia Virus protein VP39"/>
    <property type="match status" value="1"/>
</dbReference>
<dbReference type="SUPFAM" id="SSF53335">
    <property type="entry name" value="S-adenosyl-L-methionine-dependent methyltransferases"/>
    <property type="match status" value="1"/>
</dbReference>
<dbReference type="RefSeq" id="WP_058856850.1">
    <property type="nucleotide sequence ID" value="NZ_BMMH01000017.1"/>
</dbReference>
<comment type="caution">
    <text evidence="1">The sequence shown here is derived from an EMBL/GenBank/DDBJ whole genome shotgun (WGS) entry which is preliminary data.</text>
</comment>
<keyword evidence="2" id="KW-1185">Reference proteome</keyword>
<name>A0A917VWH7_9NOCA</name>
<dbReference type="Pfam" id="PF04672">
    <property type="entry name" value="Methyltransf_19"/>
    <property type="match status" value="1"/>
</dbReference>
<dbReference type="AlphaFoldDB" id="A0A917VWH7"/>
<evidence type="ECO:0000313" key="1">
    <source>
        <dbReference type="EMBL" id="GGL35564.1"/>
    </source>
</evidence>
<protein>
    <recommendedName>
        <fullName evidence="3">SAM-dependent methyltransferase</fullName>
    </recommendedName>
</protein>
<reference evidence="1" key="2">
    <citation type="submission" date="2020-09" db="EMBL/GenBank/DDBJ databases">
        <authorList>
            <person name="Sun Q."/>
            <person name="Zhou Y."/>
        </authorList>
    </citation>
    <scope>NUCLEOTIDE SEQUENCE</scope>
    <source>
        <strain evidence="1">CGMCC 4.3508</strain>
    </source>
</reference>
<dbReference type="EMBL" id="BMMH01000017">
    <property type="protein sequence ID" value="GGL35564.1"/>
    <property type="molecule type" value="Genomic_DNA"/>
</dbReference>